<evidence type="ECO:0000313" key="2">
    <source>
        <dbReference type="Proteomes" id="UP001372338"/>
    </source>
</evidence>
<dbReference type="AlphaFoldDB" id="A0AAN9EES7"/>
<name>A0AAN9EES7_CROPI</name>
<evidence type="ECO:0000313" key="1">
    <source>
        <dbReference type="EMBL" id="KAK7256124.1"/>
    </source>
</evidence>
<protein>
    <submittedName>
        <fullName evidence="1">Uncharacterized protein</fullName>
    </submittedName>
</protein>
<gene>
    <name evidence="1" type="ORF">RIF29_29559</name>
</gene>
<reference evidence="1 2" key="1">
    <citation type="submission" date="2024-01" db="EMBL/GenBank/DDBJ databases">
        <title>The genomes of 5 underutilized Papilionoideae crops provide insights into root nodulation and disease resistanc.</title>
        <authorList>
            <person name="Yuan L."/>
        </authorList>
    </citation>
    <scope>NUCLEOTIDE SEQUENCE [LARGE SCALE GENOMIC DNA]</scope>
    <source>
        <strain evidence="1">ZHUSHIDOU_FW_LH</strain>
        <tissue evidence="1">Leaf</tissue>
    </source>
</reference>
<dbReference type="Proteomes" id="UP001372338">
    <property type="component" value="Unassembled WGS sequence"/>
</dbReference>
<comment type="caution">
    <text evidence="1">The sequence shown here is derived from an EMBL/GenBank/DDBJ whole genome shotgun (WGS) entry which is preliminary data.</text>
</comment>
<proteinExistence type="predicted"/>
<dbReference type="EMBL" id="JAYWIO010000006">
    <property type="protein sequence ID" value="KAK7256124.1"/>
    <property type="molecule type" value="Genomic_DNA"/>
</dbReference>
<sequence length="80" mass="9223">MASLYNSLCLFKMNLPGSCICNWNDRHSVIFLRGVDQKLISSDSLIVCPYQQARFNVWFSCMCDVSLSDINKRLNQHCET</sequence>
<keyword evidence="2" id="KW-1185">Reference proteome</keyword>
<organism evidence="1 2">
    <name type="scientific">Crotalaria pallida</name>
    <name type="common">Smooth rattlebox</name>
    <name type="synonym">Crotalaria striata</name>
    <dbReference type="NCBI Taxonomy" id="3830"/>
    <lineage>
        <taxon>Eukaryota</taxon>
        <taxon>Viridiplantae</taxon>
        <taxon>Streptophyta</taxon>
        <taxon>Embryophyta</taxon>
        <taxon>Tracheophyta</taxon>
        <taxon>Spermatophyta</taxon>
        <taxon>Magnoliopsida</taxon>
        <taxon>eudicotyledons</taxon>
        <taxon>Gunneridae</taxon>
        <taxon>Pentapetalae</taxon>
        <taxon>rosids</taxon>
        <taxon>fabids</taxon>
        <taxon>Fabales</taxon>
        <taxon>Fabaceae</taxon>
        <taxon>Papilionoideae</taxon>
        <taxon>50 kb inversion clade</taxon>
        <taxon>genistoids sensu lato</taxon>
        <taxon>core genistoids</taxon>
        <taxon>Crotalarieae</taxon>
        <taxon>Crotalaria</taxon>
    </lineage>
</organism>
<accession>A0AAN9EES7</accession>